<dbReference type="Proteomes" id="UP001303647">
    <property type="component" value="Unassembled WGS sequence"/>
</dbReference>
<sequence>MCGSSVIAEHVGILLEPNGPSSAGTLNVASYPTVSGRFDNHTASLEIRGVYDGGYYKDARTSKSYIGGPVTISFLGSIDQDRSDELLSSSNDARVWNRTLGYCKTLFGQSAASPRIGLSTWLCAAGAISYTAWFMSWAELPV</sequence>
<proteinExistence type="predicted"/>
<organism evidence="1 2">
    <name type="scientific">Corynascus novoguineensis</name>
    <dbReference type="NCBI Taxonomy" id="1126955"/>
    <lineage>
        <taxon>Eukaryota</taxon>
        <taxon>Fungi</taxon>
        <taxon>Dikarya</taxon>
        <taxon>Ascomycota</taxon>
        <taxon>Pezizomycotina</taxon>
        <taxon>Sordariomycetes</taxon>
        <taxon>Sordariomycetidae</taxon>
        <taxon>Sordariales</taxon>
        <taxon>Chaetomiaceae</taxon>
        <taxon>Corynascus</taxon>
    </lineage>
</organism>
<dbReference type="AlphaFoldDB" id="A0AAN7D075"/>
<evidence type="ECO:0000313" key="2">
    <source>
        <dbReference type="Proteomes" id="UP001303647"/>
    </source>
</evidence>
<accession>A0AAN7D075</accession>
<reference evidence="1" key="1">
    <citation type="journal article" date="2023" name="Mol. Phylogenet. Evol.">
        <title>Genome-scale phylogeny and comparative genomics of the fungal order Sordariales.</title>
        <authorList>
            <person name="Hensen N."/>
            <person name="Bonometti L."/>
            <person name="Westerberg I."/>
            <person name="Brannstrom I.O."/>
            <person name="Guillou S."/>
            <person name="Cros-Aarteil S."/>
            <person name="Calhoun S."/>
            <person name="Haridas S."/>
            <person name="Kuo A."/>
            <person name="Mondo S."/>
            <person name="Pangilinan J."/>
            <person name="Riley R."/>
            <person name="LaButti K."/>
            <person name="Andreopoulos B."/>
            <person name="Lipzen A."/>
            <person name="Chen C."/>
            <person name="Yan M."/>
            <person name="Daum C."/>
            <person name="Ng V."/>
            <person name="Clum A."/>
            <person name="Steindorff A."/>
            <person name="Ohm R.A."/>
            <person name="Martin F."/>
            <person name="Silar P."/>
            <person name="Natvig D.O."/>
            <person name="Lalanne C."/>
            <person name="Gautier V."/>
            <person name="Ament-Velasquez S.L."/>
            <person name="Kruys A."/>
            <person name="Hutchinson M.I."/>
            <person name="Powell A.J."/>
            <person name="Barry K."/>
            <person name="Miller A.N."/>
            <person name="Grigoriev I.V."/>
            <person name="Debuchy R."/>
            <person name="Gladieux P."/>
            <person name="Hiltunen Thoren M."/>
            <person name="Johannesson H."/>
        </authorList>
    </citation>
    <scope>NUCLEOTIDE SEQUENCE</scope>
    <source>
        <strain evidence="1">CBS 359.72</strain>
    </source>
</reference>
<keyword evidence="2" id="KW-1185">Reference proteome</keyword>
<gene>
    <name evidence="1" type="ORF">C7999DRAFT_29427</name>
</gene>
<comment type="caution">
    <text evidence="1">The sequence shown here is derived from an EMBL/GenBank/DDBJ whole genome shotgun (WGS) entry which is preliminary data.</text>
</comment>
<reference evidence="1" key="2">
    <citation type="submission" date="2023-05" db="EMBL/GenBank/DDBJ databases">
        <authorList>
            <consortium name="Lawrence Berkeley National Laboratory"/>
            <person name="Steindorff A."/>
            <person name="Hensen N."/>
            <person name="Bonometti L."/>
            <person name="Westerberg I."/>
            <person name="Brannstrom I.O."/>
            <person name="Guillou S."/>
            <person name="Cros-Aarteil S."/>
            <person name="Calhoun S."/>
            <person name="Haridas S."/>
            <person name="Kuo A."/>
            <person name="Mondo S."/>
            <person name="Pangilinan J."/>
            <person name="Riley R."/>
            <person name="Labutti K."/>
            <person name="Andreopoulos B."/>
            <person name="Lipzen A."/>
            <person name="Chen C."/>
            <person name="Yanf M."/>
            <person name="Daum C."/>
            <person name="Ng V."/>
            <person name="Clum A."/>
            <person name="Ohm R."/>
            <person name="Martin F."/>
            <person name="Silar P."/>
            <person name="Natvig D."/>
            <person name="Lalanne C."/>
            <person name="Gautier V."/>
            <person name="Ament-Velasquez S.L."/>
            <person name="Kruys A."/>
            <person name="Hutchinson M.I."/>
            <person name="Powell A.J."/>
            <person name="Barry K."/>
            <person name="Miller A.N."/>
            <person name="Grigoriev I.V."/>
            <person name="Debuchy R."/>
            <person name="Gladieux P."/>
            <person name="Thoren M.H."/>
            <person name="Johannesson H."/>
        </authorList>
    </citation>
    <scope>NUCLEOTIDE SEQUENCE</scope>
    <source>
        <strain evidence="1">CBS 359.72</strain>
    </source>
</reference>
<name>A0AAN7D075_9PEZI</name>
<protein>
    <submittedName>
        <fullName evidence="1">Uncharacterized protein</fullName>
    </submittedName>
</protein>
<evidence type="ECO:0000313" key="1">
    <source>
        <dbReference type="EMBL" id="KAK4250178.1"/>
    </source>
</evidence>
<dbReference type="EMBL" id="MU857616">
    <property type="protein sequence ID" value="KAK4250178.1"/>
    <property type="molecule type" value="Genomic_DNA"/>
</dbReference>